<proteinExistence type="inferred from homology"/>
<evidence type="ECO:0000256" key="3">
    <source>
        <dbReference type="SAM" id="SignalP"/>
    </source>
</evidence>
<dbReference type="AlphaFoldDB" id="A0A642C2X8"/>
<dbReference type="PANTHER" id="PTHR30069:SF29">
    <property type="entry name" value="HEMOGLOBIN AND HEMOGLOBIN-HAPTOGLOBIN-BINDING PROTEIN 1-RELATED"/>
    <property type="match status" value="1"/>
</dbReference>
<dbReference type="Pfam" id="PF13715">
    <property type="entry name" value="CarbopepD_reg_2"/>
    <property type="match status" value="1"/>
</dbReference>
<feature type="signal peptide" evidence="3">
    <location>
        <begin position="1"/>
        <end position="22"/>
    </location>
</feature>
<feature type="non-terminal residue" evidence="5">
    <location>
        <position position="244"/>
    </location>
</feature>
<comment type="subcellular location">
    <subcellularLocation>
        <location evidence="2">Cell outer membrane</location>
        <topology evidence="2">Multi-pass membrane protein</topology>
    </subcellularLocation>
</comment>
<gene>
    <name evidence="5" type="ORF">F3B98_33230</name>
</gene>
<dbReference type="FunFam" id="2.170.130.10:FF:000073">
    <property type="match status" value="1"/>
</dbReference>
<dbReference type="InterPro" id="IPR039426">
    <property type="entry name" value="TonB-dep_rcpt-like"/>
</dbReference>
<dbReference type="EMBL" id="VWFO01000747">
    <property type="protein sequence ID" value="KAA4644786.1"/>
    <property type="molecule type" value="Genomic_DNA"/>
</dbReference>
<keyword evidence="2" id="KW-0813">Transport</keyword>
<feature type="chain" id="PRO_5025044055" evidence="3">
    <location>
        <begin position="23"/>
        <end position="244"/>
    </location>
</feature>
<dbReference type="InterPro" id="IPR037066">
    <property type="entry name" value="Plug_dom_sf"/>
</dbReference>
<dbReference type="Gene3D" id="2.60.40.1120">
    <property type="entry name" value="Carboxypeptidase-like, regulatory domain"/>
    <property type="match status" value="1"/>
</dbReference>
<dbReference type="InterPro" id="IPR023997">
    <property type="entry name" value="TonB-dep_OMP_SusC/RagA_CS"/>
</dbReference>
<dbReference type="GO" id="GO:0015344">
    <property type="term" value="F:siderophore uptake transmembrane transporter activity"/>
    <property type="evidence" value="ECO:0007669"/>
    <property type="project" value="TreeGrafter"/>
</dbReference>
<name>A0A642C2X8_BACOV</name>
<dbReference type="InterPro" id="IPR012910">
    <property type="entry name" value="Plug_dom"/>
</dbReference>
<protein>
    <submittedName>
        <fullName evidence="5">TonB-dependent receptor plug domain-containing protein</fullName>
    </submittedName>
</protein>
<dbReference type="GO" id="GO:0044718">
    <property type="term" value="P:siderophore transmembrane transport"/>
    <property type="evidence" value="ECO:0007669"/>
    <property type="project" value="TreeGrafter"/>
</dbReference>
<dbReference type="SUPFAM" id="SSF56935">
    <property type="entry name" value="Porins"/>
    <property type="match status" value="1"/>
</dbReference>
<evidence type="ECO:0000256" key="2">
    <source>
        <dbReference type="PROSITE-ProRule" id="PRU01360"/>
    </source>
</evidence>
<keyword evidence="2" id="KW-0812">Transmembrane</keyword>
<dbReference type="Gene3D" id="2.170.130.10">
    <property type="entry name" value="TonB-dependent receptor, plug domain"/>
    <property type="match status" value="1"/>
</dbReference>
<dbReference type="Proteomes" id="UP000435985">
    <property type="component" value="Unassembled WGS sequence"/>
</dbReference>
<keyword evidence="5" id="KW-0675">Receptor</keyword>
<feature type="domain" description="TonB-dependent receptor plug" evidence="4">
    <location>
        <begin position="116"/>
        <end position="220"/>
    </location>
</feature>
<keyword evidence="2" id="KW-1134">Transmembrane beta strand</keyword>
<dbReference type="FunFam" id="2.60.40.1120:FF:000003">
    <property type="entry name" value="Outer membrane protein Omp121"/>
    <property type="match status" value="1"/>
</dbReference>
<dbReference type="InterPro" id="IPR008969">
    <property type="entry name" value="CarboxyPept-like_regulatory"/>
</dbReference>
<dbReference type="PROSITE" id="PS52016">
    <property type="entry name" value="TONB_DEPENDENT_REC_3"/>
    <property type="match status" value="1"/>
</dbReference>
<sequence>MRRKIYFLLFFFLCLTSIPLAAQDIEIKGMVTEATTNEPLPGVTVRVKGKDTGTVTDMDGKYSIKANKGNILIFSTIGMKQIEKAVTSGTPINVSMEEDNIALEQVVVIGYGTVKKSHLSGAVGSVSAKELNGQVASNAATALQGKIPGVSVASSSGDPNGSMTINVRGISSLSNNNPLYVVDGAFGDISMVDPNDISSIEVLKDAAAAAIYGSRAAGGVVLITTKSGRKDMPTKLDVNFFTGI</sequence>
<reference evidence="5 6" key="1">
    <citation type="journal article" date="2019" name="Nat. Med.">
        <title>A library of human gut bacterial isolates paired with longitudinal multiomics data enables mechanistic microbiome research.</title>
        <authorList>
            <person name="Poyet M."/>
            <person name="Groussin M."/>
            <person name="Gibbons S.M."/>
            <person name="Avila-Pacheco J."/>
            <person name="Jiang X."/>
            <person name="Kearney S.M."/>
            <person name="Perrotta A.R."/>
            <person name="Berdy B."/>
            <person name="Zhao S."/>
            <person name="Lieberman T.D."/>
            <person name="Swanson P.K."/>
            <person name="Smith M."/>
            <person name="Roesemann S."/>
            <person name="Alexander J.E."/>
            <person name="Rich S.A."/>
            <person name="Livny J."/>
            <person name="Vlamakis H."/>
            <person name="Clish C."/>
            <person name="Bullock K."/>
            <person name="Deik A."/>
            <person name="Scott J."/>
            <person name="Pierce K.A."/>
            <person name="Xavier R.J."/>
            <person name="Alm E.J."/>
        </authorList>
    </citation>
    <scope>NUCLEOTIDE SEQUENCE [LARGE SCALE GENOMIC DNA]</scope>
    <source>
        <strain evidence="5 6">BIOML-A14</strain>
    </source>
</reference>
<accession>A0A642C2X8</accession>
<dbReference type="GO" id="GO:0009279">
    <property type="term" value="C:cell outer membrane"/>
    <property type="evidence" value="ECO:0007669"/>
    <property type="project" value="UniProtKB-SubCell"/>
</dbReference>
<comment type="similarity">
    <text evidence="2">Belongs to the TonB-dependent receptor family.</text>
</comment>
<evidence type="ECO:0000313" key="5">
    <source>
        <dbReference type="EMBL" id="KAA4644786.1"/>
    </source>
</evidence>
<keyword evidence="2" id="KW-0998">Cell outer membrane</keyword>
<evidence type="ECO:0000259" key="4">
    <source>
        <dbReference type="Pfam" id="PF07715"/>
    </source>
</evidence>
<organism evidence="5 6">
    <name type="scientific">Bacteroides ovatus</name>
    <dbReference type="NCBI Taxonomy" id="28116"/>
    <lineage>
        <taxon>Bacteria</taxon>
        <taxon>Pseudomonadati</taxon>
        <taxon>Bacteroidota</taxon>
        <taxon>Bacteroidia</taxon>
        <taxon>Bacteroidales</taxon>
        <taxon>Bacteroidaceae</taxon>
        <taxon>Bacteroides</taxon>
    </lineage>
</organism>
<dbReference type="NCBIfam" id="TIGR04057">
    <property type="entry name" value="SusC_RagA_signa"/>
    <property type="match status" value="1"/>
</dbReference>
<evidence type="ECO:0000256" key="1">
    <source>
        <dbReference type="ARBA" id="ARBA00022729"/>
    </source>
</evidence>
<dbReference type="PANTHER" id="PTHR30069">
    <property type="entry name" value="TONB-DEPENDENT OUTER MEMBRANE RECEPTOR"/>
    <property type="match status" value="1"/>
</dbReference>
<dbReference type="Pfam" id="PF07715">
    <property type="entry name" value="Plug"/>
    <property type="match status" value="1"/>
</dbReference>
<dbReference type="SUPFAM" id="SSF49464">
    <property type="entry name" value="Carboxypeptidase regulatory domain-like"/>
    <property type="match status" value="1"/>
</dbReference>
<keyword evidence="2" id="KW-0472">Membrane</keyword>
<keyword evidence="1 3" id="KW-0732">Signal</keyword>
<evidence type="ECO:0000313" key="6">
    <source>
        <dbReference type="Proteomes" id="UP000435985"/>
    </source>
</evidence>
<comment type="caution">
    <text evidence="5">The sequence shown here is derived from an EMBL/GenBank/DDBJ whole genome shotgun (WGS) entry which is preliminary data.</text>
</comment>